<dbReference type="RefSeq" id="WP_279297525.1">
    <property type="nucleotide sequence ID" value="NZ_JAOTIF010000009.1"/>
</dbReference>
<protein>
    <submittedName>
        <fullName evidence="8">RagB/SusD family nutrient uptake outer membrane protein</fullName>
    </submittedName>
</protein>
<feature type="domain" description="RagB/SusD" evidence="6">
    <location>
        <begin position="274"/>
        <end position="569"/>
    </location>
</feature>
<dbReference type="InterPro" id="IPR012944">
    <property type="entry name" value="SusD_RagB_dom"/>
</dbReference>
<dbReference type="AlphaFoldDB" id="A0A9X3B839"/>
<comment type="subcellular location">
    <subcellularLocation>
        <location evidence="1">Cell outer membrane</location>
    </subcellularLocation>
</comment>
<name>A0A9X3B839_9BACT</name>
<reference evidence="8" key="1">
    <citation type="submission" date="2022-09" db="EMBL/GenBank/DDBJ databases">
        <authorList>
            <person name="Yuan C."/>
            <person name="Ke Z."/>
        </authorList>
    </citation>
    <scope>NUCLEOTIDE SEQUENCE</scope>
    <source>
        <strain evidence="8">LB-8</strain>
    </source>
</reference>
<sequence>MKNLHSFLLLLMLLTGGLSCKKDFLDEDPQGFLSTSNAFKTINDFNASVNNLYTLVRNEFYIVNDFQPFHYLYRTDVAFEITVATPNLDAEISPVNSPFNSHWPNFYKIVSEANTIIGRLPASEVPAADKIAFEAKARFFRAFAYRSLAYLWGGVPLQLEEVTTEKTDFTRATRKEVYAQAIEDLKFAATNLPGIAVVKDGEISNLAAQHLLAEVYLADGQFDNAVTAASVVINDPNMGLMTNRFGRRSTVTPGDVYWDLFQAGNQNRKSAGNKEAIWVIQFETDVIGGGASTAGSQSGVYALERVHAPLVRDLKINNVAPFQWPVGDYTGGRGVGFLAPSLYFMNTVFESDFNNDIRNANHNFVRDFVGNNPASPFYGKVISTRNVPPGTTGTNGAVVTSNKPDRAFYPYQSKATQPFNHPAVVYVNPGSSDPVLKYQLKSSAGGTYVDQYMFRLAETYLIRAEAYLGLGNTASAAADINVVRARANATPVTPGNVNIDYILDERIRELGVEEKRMLTLCRLGKFYDRVVKCNPFYASQMKPYFNLWPIPFSEIERNRGAKLEQNPGYAQ</sequence>
<proteinExistence type="inferred from homology"/>
<keyword evidence="4" id="KW-0472">Membrane</keyword>
<evidence type="ECO:0000256" key="2">
    <source>
        <dbReference type="ARBA" id="ARBA00006275"/>
    </source>
</evidence>
<dbReference type="Proteomes" id="UP001155483">
    <property type="component" value="Unassembled WGS sequence"/>
</dbReference>
<evidence type="ECO:0000313" key="9">
    <source>
        <dbReference type="Proteomes" id="UP001155483"/>
    </source>
</evidence>
<feature type="domain" description="SusD-like N-terminal" evidence="7">
    <location>
        <begin position="23"/>
        <end position="217"/>
    </location>
</feature>
<dbReference type="Pfam" id="PF14322">
    <property type="entry name" value="SusD-like_3"/>
    <property type="match status" value="1"/>
</dbReference>
<gene>
    <name evidence="8" type="ORF">OCK74_13255</name>
</gene>
<reference evidence="8" key="2">
    <citation type="submission" date="2023-04" db="EMBL/GenBank/DDBJ databases">
        <title>Paracnuella aquatica gen. nov., sp. nov., a member of the family Chitinophagaceae isolated from a hot spring.</title>
        <authorList>
            <person name="Wang C."/>
        </authorList>
    </citation>
    <scope>NUCLEOTIDE SEQUENCE</scope>
    <source>
        <strain evidence="8">LB-8</strain>
    </source>
</reference>
<keyword evidence="5" id="KW-0998">Cell outer membrane</keyword>
<evidence type="ECO:0000256" key="5">
    <source>
        <dbReference type="ARBA" id="ARBA00023237"/>
    </source>
</evidence>
<organism evidence="8 9">
    <name type="scientific">Paraflavisolibacter caeni</name>
    <dbReference type="NCBI Taxonomy" id="2982496"/>
    <lineage>
        <taxon>Bacteria</taxon>
        <taxon>Pseudomonadati</taxon>
        <taxon>Bacteroidota</taxon>
        <taxon>Chitinophagia</taxon>
        <taxon>Chitinophagales</taxon>
        <taxon>Chitinophagaceae</taxon>
        <taxon>Paraflavisolibacter</taxon>
    </lineage>
</organism>
<keyword evidence="9" id="KW-1185">Reference proteome</keyword>
<dbReference type="GO" id="GO:0009279">
    <property type="term" value="C:cell outer membrane"/>
    <property type="evidence" value="ECO:0007669"/>
    <property type="project" value="UniProtKB-SubCell"/>
</dbReference>
<evidence type="ECO:0000259" key="7">
    <source>
        <dbReference type="Pfam" id="PF14322"/>
    </source>
</evidence>
<dbReference type="Pfam" id="PF07980">
    <property type="entry name" value="SusD_RagB"/>
    <property type="match status" value="1"/>
</dbReference>
<dbReference type="SUPFAM" id="SSF48452">
    <property type="entry name" value="TPR-like"/>
    <property type="match status" value="1"/>
</dbReference>
<evidence type="ECO:0000256" key="1">
    <source>
        <dbReference type="ARBA" id="ARBA00004442"/>
    </source>
</evidence>
<comment type="similarity">
    <text evidence="2">Belongs to the SusD family.</text>
</comment>
<dbReference type="InterPro" id="IPR033985">
    <property type="entry name" value="SusD-like_N"/>
</dbReference>
<evidence type="ECO:0000259" key="6">
    <source>
        <dbReference type="Pfam" id="PF07980"/>
    </source>
</evidence>
<evidence type="ECO:0000256" key="4">
    <source>
        <dbReference type="ARBA" id="ARBA00023136"/>
    </source>
</evidence>
<dbReference type="PROSITE" id="PS51257">
    <property type="entry name" value="PROKAR_LIPOPROTEIN"/>
    <property type="match status" value="1"/>
</dbReference>
<dbReference type="Gene3D" id="1.25.40.390">
    <property type="match status" value="1"/>
</dbReference>
<comment type="caution">
    <text evidence="8">The sequence shown here is derived from an EMBL/GenBank/DDBJ whole genome shotgun (WGS) entry which is preliminary data.</text>
</comment>
<dbReference type="InterPro" id="IPR011990">
    <property type="entry name" value="TPR-like_helical_dom_sf"/>
</dbReference>
<evidence type="ECO:0000256" key="3">
    <source>
        <dbReference type="ARBA" id="ARBA00022729"/>
    </source>
</evidence>
<accession>A0A9X3B839</accession>
<evidence type="ECO:0000313" key="8">
    <source>
        <dbReference type="EMBL" id="MCU7550085.1"/>
    </source>
</evidence>
<keyword evidence="3" id="KW-0732">Signal</keyword>
<dbReference type="EMBL" id="JAOTIF010000009">
    <property type="protein sequence ID" value="MCU7550085.1"/>
    <property type="molecule type" value="Genomic_DNA"/>
</dbReference>